<dbReference type="AlphaFoldDB" id="M9LN41"/>
<keyword evidence="2" id="KW-1185">Reference proteome</keyword>
<feature type="non-terminal residue" evidence="1">
    <location>
        <position position="1"/>
    </location>
</feature>
<name>M9LN41_PAEPP</name>
<evidence type="ECO:0000313" key="1">
    <source>
        <dbReference type="EMBL" id="GAC41701.1"/>
    </source>
</evidence>
<proteinExistence type="predicted"/>
<organism evidence="1 2">
    <name type="scientific">Paenibacillus popilliae ATCC 14706</name>
    <dbReference type="NCBI Taxonomy" id="1212764"/>
    <lineage>
        <taxon>Bacteria</taxon>
        <taxon>Bacillati</taxon>
        <taxon>Bacillota</taxon>
        <taxon>Bacilli</taxon>
        <taxon>Bacillales</taxon>
        <taxon>Paenibacillaceae</taxon>
        <taxon>Paenibacillus</taxon>
    </lineage>
</organism>
<dbReference type="Proteomes" id="UP000029453">
    <property type="component" value="Unassembled WGS sequence"/>
</dbReference>
<accession>M9LN41</accession>
<reference evidence="1 2" key="1">
    <citation type="submission" date="2012-10" db="EMBL/GenBank/DDBJ databases">
        <title>Draft Genome Sequence of Paenibacillus popilliae ATCC 14706T.</title>
        <authorList>
            <person name="Iiyama K."/>
            <person name="Mori K."/>
            <person name="Mon H."/>
            <person name="Chieda Y."/>
            <person name="Lee J.M."/>
            <person name="Kusakabe T."/>
            <person name="Tashiro K."/>
            <person name="Asano S."/>
            <person name="Yasunaga-Aoki C."/>
            <person name="Shimizu S."/>
        </authorList>
    </citation>
    <scope>NUCLEOTIDE SEQUENCE [LARGE SCALE GENOMIC DNA]</scope>
    <source>
        <strain evidence="1 2">ATCC 14706</strain>
    </source>
</reference>
<evidence type="ECO:0000313" key="2">
    <source>
        <dbReference type="Proteomes" id="UP000029453"/>
    </source>
</evidence>
<gene>
    <name evidence="1" type="ORF">PPOP_1052</name>
</gene>
<comment type="caution">
    <text evidence="1">The sequence shown here is derived from an EMBL/GenBank/DDBJ whole genome shotgun (WGS) entry which is preliminary data.</text>
</comment>
<dbReference type="EMBL" id="BALG01000044">
    <property type="protein sequence ID" value="GAC41701.1"/>
    <property type="molecule type" value="Genomic_DNA"/>
</dbReference>
<protein>
    <submittedName>
        <fullName evidence="1">Phage-related protein</fullName>
    </submittedName>
</protein>
<sequence>IKNVFMAVVSFYAYIYGQAFEAIKTAFGVVVSWLSGVWDKIKVVFAVVGEWFGDIFGEAFTAIKTAFGGMKKWFGSLWEGIKGSFTGFINTIIDGINYLIDGLNSISFDVPDWVPGWAGGGETFGVSIPNIPHLAKGGIATEATLALIGEGKEDEAVLPLSKLQALLDAPRYPNGSPTPAAQTRNAAPSQTMIFNISVNVSGGDAGTAAAQNIGAVVKHQIQDILEGTGRILNAEVR</sequence>